<evidence type="ECO:0000259" key="8">
    <source>
        <dbReference type="SMART" id="SM00382"/>
    </source>
</evidence>
<dbReference type="Gene3D" id="3.40.50.300">
    <property type="entry name" value="P-loop containing nucleotide triphosphate hydrolases"/>
    <property type="match status" value="2"/>
</dbReference>
<reference evidence="10" key="1">
    <citation type="journal article" date="2019" name="Int. J. Syst. Evol. Microbiol.">
        <title>The Global Catalogue of Microorganisms (GCM) 10K type strain sequencing project: providing services to taxonomists for standard genome sequencing and annotation.</title>
        <authorList>
            <consortium name="The Broad Institute Genomics Platform"/>
            <consortium name="The Broad Institute Genome Sequencing Center for Infectious Disease"/>
            <person name="Wu L."/>
            <person name="Ma J."/>
        </authorList>
    </citation>
    <scope>NUCLEOTIDE SEQUENCE [LARGE SCALE GENOMIC DNA]</scope>
    <source>
        <strain evidence="10">JCM 15614</strain>
    </source>
</reference>
<comment type="subcellular location">
    <subcellularLocation>
        <location evidence="1">Cell membrane</location>
        <topology evidence="1">Peripheral membrane protein</topology>
    </subcellularLocation>
</comment>
<keyword evidence="5" id="KW-0408">Iron</keyword>
<feature type="domain" description="AAA+ ATPase" evidence="8">
    <location>
        <begin position="42"/>
        <end position="212"/>
    </location>
</feature>
<dbReference type="EMBL" id="BAAAVV010000007">
    <property type="protein sequence ID" value="GAA3175986.1"/>
    <property type="molecule type" value="Genomic_DNA"/>
</dbReference>
<name>A0ABP6PDM7_9ACTN</name>
<dbReference type="PANTHER" id="PTHR42771:SF2">
    <property type="entry name" value="IRON(3+)-HYDROXAMATE IMPORT ATP-BINDING PROTEIN FHUC"/>
    <property type="match status" value="1"/>
</dbReference>
<evidence type="ECO:0000256" key="4">
    <source>
        <dbReference type="ARBA" id="ARBA00022496"/>
    </source>
</evidence>
<gene>
    <name evidence="9" type="ORF">GCM10010531_32070</name>
</gene>
<organism evidence="9 10">
    <name type="scientific">Blastococcus jejuensis</name>
    <dbReference type="NCBI Taxonomy" id="351224"/>
    <lineage>
        <taxon>Bacteria</taxon>
        <taxon>Bacillati</taxon>
        <taxon>Actinomycetota</taxon>
        <taxon>Actinomycetes</taxon>
        <taxon>Geodermatophilales</taxon>
        <taxon>Geodermatophilaceae</taxon>
        <taxon>Blastococcus</taxon>
    </lineage>
</organism>
<comment type="caution">
    <text evidence="9">The sequence shown here is derived from an EMBL/GenBank/DDBJ whole genome shotgun (WGS) entry which is preliminary data.</text>
</comment>
<evidence type="ECO:0000256" key="5">
    <source>
        <dbReference type="ARBA" id="ARBA00023004"/>
    </source>
</evidence>
<accession>A0ABP6PDM7</accession>
<proteinExistence type="predicted"/>
<dbReference type="SUPFAM" id="SSF52540">
    <property type="entry name" value="P-loop containing nucleoside triphosphate hydrolases"/>
    <property type="match status" value="1"/>
</dbReference>
<dbReference type="SMART" id="SM00382">
    <property type="entry name" value="AAA"/>
    <property type="match status" value="1"/>
</dbReference>
<evidence type="ECO:0000313" key="9">
    <source>
        <dbReference type="EMBL" id="GAA3175986.1"/>
    </source>
</evidence>
<evidence type="ECO:0000313" key="10">
    <source>
        <dbReference type="Proteomes" id="UP001499924"/>
    </source>
</evidence>
<dbReference type="InterPro" id="IPR003959">
    <property type="entry name" value="ATPase_AAA_core"/>
</dbReference>
<protein>
    <submittedName>
        <fullName evidence="9">AAA family ATPase</fullName>
    </submittedName>
</protein>
<keyword evidence="7" id="KW-0472">Membrane</keyword>
<evidence type="ECO:0000256" key="3">
    <source>
        <dbReference type="ARBA" id="ARBA00022475"/>
    </source>
</evidence>
<keyword evidence="10" id="KW-1185">Reference proteome</keyword>
<dbReference type="InterPro" id="IPR051535">
    <property type="entry name" value="Siderophore_ABC-ATPase"/>
</dbReference>
<sequence>MSGPAAELCLARVGVRADLREPDAWYWQLPAVAQLRDQGMALAPVTVLVGENGSGKSTLVEAVAHAWRESLTAQVKHWGPRPSAEDADLWRDLALTGLRPRPQGGVWLRGEAMHGVFAGIDSAASELRAFDGVPLNARSHGEGFLALLESRTLERGLWILDEPESALSFRSSLRLMALLHGMCTSGSQVLLATHSPVLAALPGARIYELGDDGFTEQQWADLDLVRDWQAFFDAPERLLHHLLDG</sequence>
<keyword evidence="6" id="KW-0406">Ion transport</keyword>
<keyword evidence="3" id="KW-1003">Cell membrane</keyword>
<dbReference type="RefSeq" id="WP_344689968.1">
    <property type="nucleotide sequence ID" value="NZ_BAAAVV010000007.1"/>
</dbReference>
<dbReference type="InterPro" id="IPR003593">
    <property type="entry name" value="AAA+_ATPase"/>
</dbReference>
<dbReference type="PANTHER" id="PTHR42771">
    <property type="entry name" value="IRON(3+)-HYDROXAMATE IMPORT ATP-BINDING PROTEIN FHUC"/>
    <property type="match status" value="1"/>
</dbReference>
<dbReference type="Pfam" id="PF13304">
    <property type="entry name" value="AAA_21"/>
    <property type="match status" value="1"/>
</dbReference>
<evidence type="ECO:0000256" key="7">
    <source>
        <dbReference type="ARBA" id="ARBA00023136"/>
    </source>
</evidence>
<dbReference type="CDD" id="cd00267">
    <property type="entry name" value="ABC_ATPase"/>
    <property type="match status" value="1"/>
</dbReference>
<keyword evidence="4" id="KW-0410">Iron transport</keyword>
<evidence type="ECO:0000256" key="6">
    <source>
        <dbReference type="ARBA" id="ARBA00023065"/>
    </source>
</evidence>
<dbReference type="InterPro" id="IPR027417">
    <property type="entry name" value="P-loop_NTPase"/>
</dbReference>
<dbReference type="Proteomes" id="UP001499924">
    <property type="component" value="Unassembled WGS sequence"/>
</dbReference>
<evidence type="ECO:0000256" key="2">
    <source>
        <dbReference type="ARBA" id="ARBA00022448"/>
    </source>
</evidence>
<keyword evidence="2" id="KW-0813">Transport</keyword>
<evidence type="ECO:0000256" key="1">
    <source>
        <dbReference type="ARBA" id="ARBA00004202"/>
    </source>
</evidence>